<keyword evidence="1" id="KW-0496">Mitochondrion</keyword>
<keyword evidence="1" id="KW-0687">Ribonucleoprotein</keyword>
<reference evidence="1" key="1">
    <citation type="submission" date="2018-02" db="EMBL/GenBank/DDBJ databases">
        <title>Mitochondrial genome of the brown alga Ishige okamurae.</title>
        <authorList>
            <person name="Liu F."/>
        </authorList>
    </citation>
    <scope>NUCLEOTIDE SEQUENCE</scope>
</reference>
<dbReference type="InterPro" id="IPR036838">
    <property type="entry name" value="Ribosomal_uS10_dom_sf"/>
</dbReference>
<evidence type="ECO:0000313" key="1">
    <source>
        <dbReference type="EMBL" id="QDB64150.1"/>
    </source>
</evidence>
<dbReference type="Gene3D" id="3.30.70.600">
    <property type="entry name" value="Ribosomal protein S10 domain"/>
    <property type="match status" value="1"/>
</dbReference>
<dbReference type="EMBL" id="MG940857">
    <property type="protein sequence ID" value="QDB64150.1"/>
    <property type="molecule type" value="Genomic_DNA"/>
</dbReference>
<dbReference type="SUPFAM" id="SSF54999">
    <property type="entry name" value="Ribosomal protein S10"/>
    <property type="match status" value="1"/>
</dbReference>
<keyword evidence="1" id="KW-0689">Ribosomal protein</keyword>
<protein>
    <submittedName>
        <fullName evidence="1">Ribosomal protein S10</fullName>
    </submittedName>
</protein>
<dbReference type="AlphaFoldDB" id="A0A4Y5T8G6"/>
<dbReference type="GO" id="GO:0005840">
    <property type="term" value="C:ribosome"/>
    <property type="evidence" value="ECO:0007669"/>
    <property type="project" value="UniProtKB-KW"/>
</dbReference>
<organism evidence="1">
    <name type="scientific">Ishige okamurae</name>
    <dbReference type="NCBI Taxonomy" id="233772"/>
    <lineage>
        <taxon>Eukaryota</taxon>
        <taxon>Sar</taxon>
        <taxon>Stramenopiles</taxon>
        <taxon>Ochrophyta</taxon>
        <taxon>PX clade</taxon>
        <taxon>Phaeophyceae</taxon>
        <taxon>Ectocarpales</taxon>
        <taxon>Ishigeaceae</taxon>
        <taxon>Ishige</taxon>
    </lineage>
</organism>
<name>A0A4Y5T8G6_9PHAE</name>
<geneLocation type="mitochondrion" evidence="1"/>
<proteinExistence type="predicted"/>
<sequence>MGVIKNLAIDCKKDTEHKKIYLDIYIICKDLDTLQDWFKLAPLNMMGTVLGKKIRSFTLPKSPLANKKSKDQYAHVQYFGYVKLKTCNVNAVLATLEILSRPVGVTILIYIKT</sequence>
<gene>
    <name evidence="1" type="primary">rps10</name>
</gene>
<accession>A0A4Y5T8G6</accession>